<evidence type="ECO:0000313" key="2">
    <source>
        <dbReference type="EMBL" id="APT91800.1"/>
    </source>
</evidence>
<proteinExistence type="predicted"/>
<dbReference type="AlphaFoldDB" id="A0A1L7D129"/>
<keyword evidence="1" id="KW-0479">Metal-binding</keyword>
<feature type="binding site" evidence="1">
    <location>
        <position position="365"/>
    </location>
    <ligand>
        <name>Zn(2+)</name>
        <dbReference type="ChEBI" id="CHEBI:29105"/>
    </ligand>
</feature>
<dbReference type="Proteomes" id="UP000185491">
    <property type="component" value="Chromosome"/>
</dbReference>
<dbReference type="EMBL" id="CP009249">
    <property type="protein sequence ID" value="APT91800.1"/>
    <property type="molecule type" value="Genomic_DNA"/>
</dbReference>
<sequence length="499" mass="54856">MWPAEAMQMLSGDVPAFACNFQSTTLTTLGGLAIPKELGSETASLEISPQRAAIMRVRDELPQQGVWIEQKRWINAAFRARGAVLPVSCVDALNQKPLELRAIDRIINSIGSNPERVFGVDSLSVLVGEDFDRAWEPGACGDELYGGMAGIIDVLLLHETPQSKALLQRCRESGLKWVRDTWKVDSLSRLGVWDGAGGVLLTLIRLHRGHRIPEELISAVERYSRAVLSLLERNKTKRNAQNDDHLTLNDAIQEAEIIGGAAGRIRFWVELTDHADPRLAAIASTTVERELLVLKEVLHHVSDLDEIEQDNRGYAHGVAGIVDTYLGASRMLGRDLDEDSAVIRRHIKAMGEWLQVPSEVPRGWCHGLAGYALTLWECAQDRNHRDEALGVLSLVVENLTHVDEGIGPSSCHGSAGIVETLDTVSVYYQVSEAREQYCKRILRPALSEKSSIKESGAAALMCGLAGVLVTVLSPQKPCGVVSAPWHHRPSRYFSELAAR</sequence>
<keyword evidence="3" id="KW-1185">Reference proteome</keyword>
<feature type="binding site" evidence="1">
    <location>
        <position position="411"/>
    </location>
    <ligand>
        <name>Zn(2+)</name>
        <dbReference type="ChEBI" id="CHEBI:29105"/>
    </ligand>
</feature>
<accession>A0A1L7D129</accession>
<keyword evidence="1" id="KW-0862">Zinc</keyword>
<name>A0A1L7D129_9CORY</name>
<protein>
    <recommendedName>
        <fullName evidence="4">Lantibiotic biosynthesis protein dehydration domain-containing protein</fullName>
    </recommendedName>
</protein>
<dbReference type="Pfam" id="PF05147">
    <property type="entry name" value="LANC_like"/>
    <property type="match status" value="1"/>
</dbReference>
<dbReference type="KEGG" id="cpho:CPHO_01455"/>
<organism evidence="2 3">
    <name type="scientific">Corynebacterium phocae</name>
    <dbReference type="NCBI Taxonomy" id="161895"/>
    <lineage>
        <taxon>Bacteria</taxon>
        <taxon>Bacillati</taxon>
        <taxon>Actinomycetota</taxon>
        <taxon>Actinomycetes</taxon>
        <taxon>Mycobacteriales</taxon>
        <taxon>Corynebacteriaceae</taxon>
        <taxon>Corynebacterium</taxon>
    </lineage>
</organism>
<reference evidence="2 3" key="1">
    <citation type="submission" date="2014-08" db="EMBL/GenBank/DDBJ databases">
        <title>Complete genome sequence of Corynebacterium phocae M408/89/1(T)(=DSM 44612(T)), isolated from the common seal (Phoca vitulina).</title>
        <authorList>
            <person name="Ruckert C."/>
            <person name="Albersmeier A."/>
            <person name="Winkler A."/>
            <person name="Kalinowski J."/>
        </authorList>
    </citation>
    <scope>NUCLEOTIDE SEQUENCE [LARGE SCALE GENOMIC DNA]</scope>
    <source>
        <strain evidence="2 3">M408/89/1</strain>
    </source>
</reference>
<dbReference type="SUPFAM" id="SSF158745">
    <property type="entry name" value="LanC-like"/>
    <property type="match status" value="1"/>
</dbReference>
<dbReference type="GO" id="GO:0046872">
    <property type="term" value="F:metal ion binding"/>
    <property type="evidence" value="ECO:0007669"/>
    <property type="project" value="UniProtKB-KW"/>
</dbReference>
<dbReference type="PRINTS" id="PR01950">
    <property type="entry name" value="LANCSUPER"/>
</dbReference>
<dbReference type="InterPro" id="IPR007822">
    <property type="entry name" value="LANC-like"/>
</dbReference>
<evidence type="ECO:0000256" key="1">
    <source>
        <dbReference type="PIRSR" id="PIRSR607822-1"/>
    </source>
</evidence>
<feature type="binding site" evidence="1">
    <location>
        <position position="412"/>
    </location>
    <ligand>
        <name>Zn(2+)</name>
        <dbReference type="ChEBI" id="CHEBI:29105"/>
    </ligand>
</feature>
<evidence type="ECO:0008006" key="4">
    <source>
        <dbReference type="Google" id="ProtNLM"/>
    </source>
</evidence>
<dbReference type="SMART" id="SM01260">
    <property type="entry name" value="LANC_like"/>
    <property type="match status" value="1"/>
</dbReference>
<gene>
    <name evidence="2" type="ORF">CPHO_01455</name>
</gene>
<dbReference type="Gene3D" id="1.50.10.20">
    <property type="match status" value="1"/>
</dbReference>
<dbReference type="GO" id="GO:0031179">
    <property type="term" value="P:peptide modification"/>
    <property type="evidence" value="ECO:0007669"/>
    <property type="project" value="InterPro"/>
</dbReference>
<evidence type="ECO:0000313" key="3">
    <source>
        <dbReference type="Proteomes" id="UP000185491"/>
    </source>
</evidence>